<evidence type="ECO:0000313" key="8">
    <source>
        <dbReference type="EMBL" id="CEF59719.1"/>
    </source>
</evidence>
<dbReference type="EMBL" id="LN609396">
    <property type="protein sequence ID" value="CEF59719.1"/>
    <property type="molecule type" value="Genomic_DNA"/>
</dbReference>
<dbReference type="CTD" id="36384530"/>
<reference evidence="9" key="1">
    <citation type="submission" date="2014-09" db="EMBL/GenBank/DDBJ databases">
        <authorList>
            <person name="Martin A.A."/>
        </authorList>
    </citation>
    <scope>NUCLEOTIDE SEQUENCE</scope>
    <source>
        <strain evidence="9">ED321</strain>
    </source>
</reference>
<evidence type="ECO:0000256" key="4">
    <source>
        <dbReference type="ARBA" id="ARBA00023157"/>
    </source>
</evidence>
<keyword evidence="6" id="KW-0732">Signal</keyword>
<feature type="signal peptide" evidence="6">
    <location>
        <begin position="1"/>
        <end position="20"/>
    </location>
</feature>
<dbReference type="ESTHER" id="strrb-a0a090kqu0">
    <property type="family name" value="Cholinesterase-like"/>
</dbReference>
<dbReference type="PANTHER" id="PTHR43918:SF4">
    <property type="entry name" value="CARBOXYLIC ESTER HYDROLASE"/>
    <property type="match status" value="1"/>
</dbReference>
<protein>
    <submittedName>
        <fullName evidence="8 10">Acetylcholinesterase</fullName>
    </submittedName>
</protein>
<evidence type="ECO:0000256" key="6">
    <source>
        <dbReference type="SAM" id="SignalP"/>
    </source>
</evidence>
<dbReference type="Pfam" id="PF00135">
    <property type="entry name" value="COesterase"/>
    <property type="match status" value="1"/>
</dbReference>
<keyword evidence="2" id="KW-0719">Serine esterase</keyword>
<name>A0A090KQU0_STRRB</name>
<feature type="chain" id="PRO_5015029990" evidence="6">
    <location>
        <begin position="21"/>
        <end position="805"/>
    </location>
</feature>
<evidence type="ECO:0000256" key="3">
    <source>
        <dbReference type="ARBA" id="ARBA00022801"/>
    </source>
</evidence>
<dbReference type="InterPro" id="IPR050654">
    <property type="entry name" value="AChE-related_enzymes"/>
</dbReference>
<evidence type="ECO:0000313" key="11">
    <source>
        <dbReference type="WormBase" id="SRAE_X000146500"/>
    </source>
</evidence>
<dbReference type="AlphaFoldDB" id="A0A090KQU0"/>
<dbReference type="InterPro" id="IPR002018">
    <property type="entry name" value="CarbesteraseB"/>
</dbReference>
<evidence type="ECO:0000313" key="10">
    <source>
        <dbReference type="WBParaSite" id="SRAE_X000146500.1"/>
    </source>
</evidence>
<dbReference type="SUPFAM" id="SSF53474">
    <property type="entry name" value="alpha/beta-Hydrolases"/>
    <property type="match status" value="1"/>
</dbReference>
<feature type="region of interest" description="Disordered" evidence="5">
    <location>
        <begin position="640"/>
        <end position="707"/>
    </location>
</feature>
<dbReference type="WBParaSite" id="SRAE_X000146500.1">
    <property type="protein sequence ID" value="SRAE_X000146500.1"/>
    <property type="gene ID" value="WBGene00267036"/>
</dbReference>
<sequence length="805" mass="93259">MKMKCSFFLLLFCTNIFCLSFDKKIKTSLGTIYGSTITVNKEDVYEFLGIPYASTTEPENYFGVPIDISEKIFSKNYRRGVSKCSCPQEVNFSNFSGYDDLNPKVGTHFKNCLILNIWMPGKLKNLPVLVFFHDGDWASGTAFSDNYNGSYLAHVTKSIIVVPNFRLGFYGFAFLGYKSQLPGNMGLLDQQMALKWVHNYIKHFNGDKNRVTIMGVGSGSISASAHLFSDGSKNYFQRVFLMSGVITHYINTISPEMARRYTAKVVKALNCRNTNMKITVKCLKEAGYIEIFRATKSINSLFFSRLTQPFLPIHRDGNFFKGNVLTKYTNGDFNKKVDIAIGKTTDEGAHLLSKIFFKNNLFSCPFNPFLSSKIDECNMKKRDYILLFQYLESRFSYIQTNLTFLRIKYGRMTNISYIKKAVMAFSEINVDCSFVDFISQISKFTKKKISIFEFGRRLANSPWPRWVGVTHNDFINLLFGDPYRHPKLYKSSEKTNDINCSHNFMLELKDYLYFKSNTFYEKKPIKNNNINNNMMNKFYPNNGMFNNTNNNFYYNQGMYQNANNNHNMANMINQNMYNNRIMANGVNPNMYYNQLMANGVNQNMLNNQAMTNGFNQYSYYNQGTMNNNNILSNQKMANSFPQQYSSNSGTFSNNNNNNNMNNQNAMQYNSNSNSNNQNNNQENNNQDNNNQENNNEQSRKKRQNNEQDPDMEYMMKQQAIIQQSHQGIQNLYNEQEEIVDRLVDQEVEENEWIDPSTKMTLIANKNCKKEEIRGYKFLITRNGLKSRCQLINKIIMDVIGKSMLE</sequence>
<reference evidence="8" key="2">
    <citation type="submission" date="2014-09" db="EMBL/GenBank/DDBJ databases">
        <authorList>
            <person name="Aslett A.Martin."/>
        </authorList>
    </citation>
    <scope>NUCLEOTIDE SEQUENCE</scope>
    <source>
        <strain evidence="8">ED321 Heterogonic</strain>
    </source>
</reference>
<comment type="similarity">
    <text evidence="1">Belongs to the type-B carboxylesterase/lipase family.</text>
</comment>
<feature type="domain" description="Carboxylesterase type B" evidence="7">
    <location>
        <begin position="23"/>
        <end position="494"/>
    </location>
</feature>
<dbReference type="GO" id="GO:0005886">
    <property type="term" value="C:plasma membrane"/>
    <property type="evidence" value="ECO:0007669"/>
    <property type="project" value="TreeGrafter"/>
</dbReference>
<dbReference type="GO" id="GO:0003990">
    <property type="term" value="F:acetylcholinesterase activity"/>
    <property type="evidence" value="ECO:0007669"/>
    <property type="project" value="TreeGrafter"/>
</dbReference>
<keyword evidence="3" id="KW-0378">Hydrolase</keyword>
<evidence type="ECO:0000256" key="5">
    <source>
        <dbReference type="SAM" id="MobiDB-lite"/>
    </source>
</evidence>
<evidence type="ECO:0000259" key="7">
    <source>
        <dbReference type="Pfam" id="PF00135"/>
    </source>
</evidence>
<dbReference type="PRINTS" id="PR00878">
    <property type="entry name" value="CHOLNESTRASE"/>
</dbReference>
<proteinExistence type="inferred from homology"/>
<organism evidence="8">
    <name type="scientific">Strongyloides ratti</name>
    <name type="common">Parasitic roundworm</name>
    <dbReference type="NCBI Taxonomy" id="34506"/>
    <lineage>
        <taxon>Eukaryota</taxon>
        <taxon>Metazoa</taxon>
        <taxon>Ecdysozoa</taxon>
        <taxon>Nematoda</taxon>
        <taxon>Chromadorea</taxon>
        <taxon>Rhabditida</taxon>
        <taxon>Tylenchina</taxon>
        <taxon>Panagrolaimomorpha</taxon>
        <taxon>Strongyloidoidea</taxon>
        <taxon>Strongyloididae</taxon>
        <taxon>Strongyloides</taxon>
    </lineage>
</organism>
<dbReference type="InterPro" id="IPR000997">
    <property type="entry name" value="Cholinesterase"/>
</dbReference>
<dbReference type="OrthoDB" id="19653at2759"/>
<dbReference type="RefSeq" id="XP_024498930.1">
    <property type="nucleotide sequence ID" value="XM_024649274.1"/>
</dbReference>
<dbReference type="GO" id="GO:0006581">
    <property type="term" value="P:acetylcholine catabolic process"/>
    <property type="evidence" value="ECO:0007669"/>
    <property type="project" value="TreeGrafter"/>
</dbReference>
<dbReference type="GO" id="GO:0005615">
    <property type="term" value="C:extracellular space"/>
    <property type="evidence" value="ECO:0007669"/>
    <property type="project" value="TreeGrafter"/>
</dbReference>
<reference evidence="10" key="3">
    <citation type="submission" date="2020-12" db="UniProtKB">
        <authorList>
            <consortium name="WormBaseParasite"/>
        </authorList>
    </citation>
    <scope>IDENTIFICATION</scope>
</reference>
<gene>
    <name evidence="8 10 11" type="ORF">SRAE_X000146500</name>
</gene>
<accession>A0A090KQU0</accession>
<evidence type="ECO:0000256" key="1">
    <source>
        <dbReference type="ARBA" id="ARBA00005964"/>
    </source>
</evidence>
<feature type="compositionally biased region" description="Low complexity" evidence="5">
    <location>
        <begin position="645"/>
        <end position="696"/>
    </location>
</feature>
<keyword evidence="9" id="KW-1185">Reference proteome</keyword>
<keyword evidence="4" id="KW-1015">Disulfide bond</keyword>
<dbReference type="WormBase" id="SRAE_X000146500">
    <property type="protein sequence ID" value="SRP04791"/>
    <property type="gene ID" value="WBGene00267036"/>
</dbReference>
<dbReference type="Gene3D" id="3.40.50.1820">
    <property type="entry name" value="alpha/beta hydrolase"/>
    <property type="match status" value="1"/>
</dbReference>
<dbReference type="Proteomes" id="UP000035682">
    <property type="component" value="Unplaced"/>
</dbReference>
<dbReference type="GeneID" id="36384530"/>
<dbReference type="PANTHER" id="PTHR43918">
    <property type="entry name" value="ACETYLCHOLINESTERASE"/>
    <property type="match status" value="1"/>
</dbReference>
<dbReference type="InterPro" id="IPR029058">
    <property type="entry name" value="AB_hydrolase_fold"/>
</dbReference>
<dbReference type="GO" id="GO:0019695">
    <property type="term" value="P:choline metabolic process"/>
    <property type="evidence" value="ECO:0007669"/>
    <property type="project" value="TreeGrafter"/>
</dbReference>
<evidence type="ECO:0000313" key="9">
    <source>
        <dbReference type="Proteomes" id="UP000035682"/>
    </source>
</evidence>
<evidence type="ECO:0000256" key="2">
    <source>
        <dbReference type="ARBA" id="ARBA00022487"/>
    </source>
</evidence>